<dbReference type="InterPro" id="IPR002048">
    <property type="entry name" value="EF_hand_dom"/>
</dbReference>
<dbReference type="AlphaFoldDB" id="A0A813J1I9"/>
<accession>A0A813J1I9</accession>
<feature type="non-terminal residue" evidence="6">
    <location>
        <position position="1"/>
    </location>
</feature>
<dbReference type="Proteomes" id="UP000654075">
    <property type="component" value="Unassembled WGS sequence"/>
</dbReference>
<dbReference type="EMBL" id="CAJNNV010004854">
    <property type="protein sequence ID" value="CAE8591314.1"/>
    <property type="molecule type" value="Genomic_DNA"/>
</dbReference>
<feature type="non-terminal residue" evidence="6">
    <location>
        <position position="299"/>
    </location>
</feature>
<keyword evidence="8" id="KW-1185">Reference proteome</keyword>
<keyword evidence="2" id="KW-0677">Repeat</keyword>
<dbReference type="PANTHER" id="PTHR34524:SF9">
    <property type="entry name" value="EF-HAND DOMAIN-CONTAINING PROTEIN"/>
    <property type="match status" value="1"/>
</dbReference>
<keyword evidence="1" id="KW-0479">Metal-binding</keyword>
<dbReference type="Gene3D" id="1.10.238.10">
    <property type="entry name" value="EF-hand"/>
    <property type="match status" value="3"/>
</dbReference>
<dbReference type="PANTHER" id="PTHR34524">
    <property type="entry name" value="CALCYPHOSIN"/>
    <property type="match status" value="1"/>
</dbReference>
<protein>
    <recommendedName>
        <fullName evidence="4">EF-hand domain-containing protein</fullName>
    </recommendedName>
</protein>
<evidence type="ECO:0000259" key="4">
    <source>
        <dbReference type="PROSITE" id="PS50222"/>
    </source>
</evidence>
<organism evidence="6 7">
    <name type="scientific">Polarella glacialis</name>
    <name type="common">Dinoflagellate</name>
    <dbReference type="NCBI Taxonomy" id="89957"/>
    <lineage>
        <taxon>Eukaryota</taxon>
        <taxon>Sar</taxon>
        <taxon>Alveolata</taxon>
        <taxon>Dinophyceae</taxon>
        <taxon>Suessiales</taxon>
        <taxon>Suessiaceae</taxon>
        <taxon>Polarella</taxon>
    </lineage>
</organism>
<evidence type="ECO:0000256" key="1">
    <source>
        <dbReference type="ARBA" id="ARBA00022723"/>
    </source>
</evidence>
<sequence>AKNTIELERLYFAKRIVRQLRQSSGIYGIRTLRLMLHSMDYNGDGMISSHALNGALTQMGIRLTEEQCRAMTSCLGTGEDDRVDYVILLSNCYRNWTKKREEVVAEIFDILSAKCEGRMLTVNALMAHFKPQALTPDLLPELEGDQSHSQSSAAFLKQWVDSIGGTDGVVTWLEFACHYLDLSVCFQTDAQFVTFVCHSWGKDADEWLAKQVFCHFAQPDSSDMLEIEDFREMLSSFGFDITKDEADVWFETLDEDRQGRVTLEQFISSKVLKARKMWDEFVTNEHHSASKQDMVNILQ</sequence>
<comment type="caution">
    <text evidence="6">The sequence shown here is derived from an EMBL/GenBank/DDBJ whole genome shotgun (WGS) entry which is preliminary data.</text>
</comment>
<dbReference type="InterPro" id="IPR011992">
    <property type="entry name" value="EF-hand-dom_pair"/>
</dbReference>
<dbReference type="InterPro" id="IPR051581">
    <property type="entry name" value="Ca-bind"/>
</dbReference>
<evidence type="ECO:0000313" key="8">
    <source>
        <dbReference type="Proteomes" id="UP000654075"/>
    </source>
</evidence>
<evidence type="ECO:0000256" key="3">
    <source>
        <dbReference type="ARBA" id="ARBA00022837"/>
    </source>
</evidence>
<dbReference type="PROSITE" id="PS50222">
    <property type="entry name" value="EF_HAND_2"/>
    <property type="match status" value="1"/>
</dbReference>
<evidence type="ECO:0000313" key="6">
    <source>
        <dbReference type="EMBL" id="CAE8669877.1"/>
    </source>
</evidence>
<reference evidence="6" key="1">
    <citation type="submission" date="2021-02" db="EMBL/GenBank/DDBJ databases">
        <authorList>
            <person name="Dougan E. K."/>
            <person name="Rhodes N."/>
            <person name="Thang M."/>
            <person name="Chan C."/>
        </authorList>
    </citation>
    <scope>NUCLEOTIDE SEQUENCE</scope>
</reference>
<keyword evidence="3" id="KW-0106">Calcium</keyword>
<evidence type="ECO:0000256" key="2">
    <source>
        <dbReference type="ARBA" id="ARBA00022737"/>
    </source>
</evidence>
<evidence type="ECO:0000313" key="7">
    <source>
        <dbReference type="Proteomes" id="UP000626109"/>
    </source>
</evidence>
<gene>
    <name evidence="5" type="ORF">PGLA1383_LOCUS9990</name>
    <name evidence="6" type="ORF">PGLA2088_LOCUS17300</name>
</gene>
<proteinExistence type="predicted"/>
<dbReference type="SUPFAM" id="SSF47473">
    <property type="entry name" value="EF-hand"/>
    <property type="match status" value="1"/>
</dbReference>
<evidence type="ECO:0000313" key="5">
    <source>
        <dbReference type="EMBL" id="CAE8591314.1"/>
    </source>
</evidence>
<name>A0A813J1I9_POLGL</name>
<dbReference type="GO" id="GO:0005509">
    <property type="term" value="F:calcium ion binding"/>
    <property type="evidence" value="ECO:0007669"/>
    <property type="project" value="InterPro"/>
</dbReference>
<dbReference type="EMBL" id="CAJNNW010022849">
    <property type="protein sequence ID" value="CAE8669877.1"/>
    <property type="molecule type" value="Genomic_DNA"/>
</dbReference>
<dbReference type="Pfam" id="PF13499">
    <property type="entry name" value="EF-hand_7"/>
    <property type="match status" value="1"/>
</dbReference>
<feature type="domain" description="EF-hand" evidence="4">
    <location>
        <begin position="27"/>
        <end position="62"/>
    </location>
</feature>
<dbReference type="Proteomes" id="UP000626109">
    <property type="component" value="Unassembled WGS sequence"/>
</dbReference>